<dbReference type="InterPro" id="IPR001128">
    <property type="entry name" value="Cyt_P450"/>
</dbReference>
<evidence type="ECO:0000313" key="11">
    <source>
        <dbReference type="Proteomes" id="UP001345691"/>
    </source>
</evidence>
<evidence type="ECO:0000256" key="1">
    <source>
        <dbReference type="ARBA" id="ARBA00001971"/>
    </source>
</evidence>
<evidence type="ECO:0000256" key="3">
    <source>
        <dbReference type="ARBA" id="ARBA00022617"/>
    </source>
</evidence>
<comment type="caution">
    <text evidence="10">The sequence shown here is derived from an EMBL/GenBank/DDBJ whole genome shotgun (WGS) entry which is preliminary data.</text>
</comment>
<evidence type="ECO:0000256" key="9">
    <source>
        <dbReference type="SAM" id="Phobius"/>
    </source>
</evidence>
<organism evidence="10 11">
    <name type="scientific">Exophiala sideris</name>
    <dbReference type="NCBI Taxonomy" id="1016849"/>
    <lineage>
        <taxon>Eukaryota</taxon>
        <taxon>Fungi</taxon>
        <taxon>Dikarya</taxon>
        <taxon>Ascomycota</taxon>
        <taxon>Pezizomycotina</taxon>
        <taxon>Eurotiomycetes</taxon>
        <taxon>Chaetothyriomycetidae</taxon>
        <taxon>Chaetothyriales</taxon>
        <taxon>Herpotrichiellaceae</taxon>
        <taxon>Exophiala</taxon>
    </lineage>
</organism>
<evidence type="ECO:0000256" key="5">
    <source>
        <dbReference type="ARBA" id="ARBA00023002"/>
    </source>
</evidence>
<dbReference type="InterPro" id="IPR017972">
    <property type="entry name" value="Cyt_P450_CS"/>
</dbReference>
<keyword evidence="6 8" id="KW-0408">Iron</keyword>
<dbReference type="SUPFAM" id="SSF48264">
    <property type="entry name" value="Cytochrome P450"/>
    <property type="match status" value="1"/>
</dbReference>
<keyword evidence="7 8" id="KW-0503">Monooxygenase</keyword>
<dbReference type="EMBL" id="JAVRRF010000008">
    <property type="protein sequence ID" value="KAK5062274.1"/>
    <property type="molecule type" value="Genomic_DNA"/>
</dbReference>
<feature type="transmembrane region" description="Helical" evidence="9">
    <location>
        <begin position="52"/>
        <end position="72"/>
    </location>
</feature>
<dbReference type="Pfam" id="PF00067">
    <property type="entry name" value="p450"/>
    <property type="match status" value="1"/>
</dbReference>
<dbReference type="CDD" id="cd11058">
    <property type="entry name" value="CYP60B-like"/>
    <property type="match status" value="1"/>
</dbReference>
<evidence type="ECO:0000256" key="2">
    <source>
        <dbReference type="ARBA" id="ARBA00010617"/>
    </source>
</evidence>
<feature type="transmembrane region" description="Helical" evidence="9">
    <location>
        <begin position="21"/>
        <end position="40"/>
    </location>
</feature>
<dbReference type="Gene3D" id="1.10.630.10">
    <property type="entry name" value="Cytochrome P450"/>
    <property type="match status" value="1"/>
</dbReference>
<evidence type="ECO:0000256" key="4">
    <source>
        <dbReference type="ARBA" id="ARBA00022723"/>
    </source>
</evidence>
<dbReference type="PANTHER" id="PTHR24305:SF210">
    <property type="entry name" value="CYTOCHROME P450 MONOOXYGENASE ASQL-RELATED"/>
    <property type="match status" value="1"/>
</dbReference>
<keyword evidence="9" id="KW-1133">Transmembrane helix</keyword>
<dbReference type="PRINTS" id="PR00463">
    <property type="entry name" value="EP450I"/>
</dbReference>
<dbReference type="InterPro" id="IPR036396">
    <property type="entry name" value="Cyt_P450_sf"/>
</dbReference>
<name>A0ABR0JED1_9EURO</name>
<gene>
    <name evidence="10" type="ORF">LTR69_004632</name>
</gene>
<keyword evidence="11" id="KW-1185">Reference proteome</keyword>
<keyword evidence="9" id="KW-0812">Transmembrane</keyword>
<protein>
    <submittedName>
        <fullName evidence="10">Uncharacterized protein</fullName>
    </submittedName>
</protein>
<evidence type="ECO:0000313" key="10">
    <source>
        <dbReference type="EMBL" id="KAK5062274.1"/>
    </source>
</evidence>
<dbReference type="InterPro" id="IPR002401">
    <property type="entry name" value="Cyt_P450_E_grp-I"/>
</dbReference>
<dbReference type="Proteomes" id="UP001345691">
    <property type="component" value="Unassembled WGS sequence"/>
</dbReference>
<reference evidence="10 11" key="1">
    <citation type="submission" date="2023-08" db="EMBL/GenBank/DDBJ databases">
        <title>Black Yeasts Isolated from many extreme environments.</title>
        <authorList>
            <person name="Coleine C."/>
            <person name="Stajich J.E."/>
            <person name="Selbmann L."/>
        </authorList>
    </citation>
    <scope>NUCLEOTIDE SEQUENCE [LARGE SCALE GENOMIC DNA]</scope>
    <source>
        <strain evidence="10 11">CCFEE 6328</strain>
    </source>
</reference>
<keyword evidence="3 8" id="KW-0349">Heme</keyword>
<accession>A0ABR0JED1</accession>
<keyword evidence="5 8" id="KW-0560">Oxidoreductase</keyword>
<dbReference type="InterPro" id="IPR050121">
    <property type="entry name" value="Cytochrome_P450_monoxygenase"/>
</dbReference>
<dbReference type="PANTHER" id="PTHR24305">
    <property type="entry name" value="CYTOCHROME P450"/>
    <property type="match status" value="1"/>
</dbReference>
<keyword evidence="9" id="KW-0472">Membrane</keyword>
<evidence type="ECO:0000256" key="7">
    <source>
        <dbReference type="ARBA" id="ARBA00023033"/>
    </source>
</evidence>
<sequence>MSVADIASQLDPRNVSLGTNAFRLGLVFFVYWAAVVGYRLTLHPLAKYPGPILWAISPVPSIYYLLIGRISFQYKILHDKYGRGLGLTQPDFVLREAGPVVRVMPNELAFNTAQAFEDIYGHRQGRPNMTRDPIHVGAVEAIPGATNLTMSDDATHPRQRRALAHAFSKKALDEQEEILLGYVHKFVQRLREYAAVGKPANMVSWFNYCTFDIIGDLSFGEPFGCLEEGEGSESASWVVLIYESIKSGAIEQATRRFATAGSLLQRFLLWSCPPIIRERRQMHLRNSTKKAVRRMNTKTEHKDFLWYILKQREKKNEVSDNEVIMNAALFIVAGSETTATLLCGVTNLLLRNRQCLEKLKAEIRENIKTKQDLVMDKLAQLPYLNDCLEEALRIFPPVPVGLLRVVPENGSMIDGHFIPAGTSVCVSSWAASHSPANFREPDKFIPERWTDKSYESDIKKASQPFSLGPRGCIGRNLTYVELRLILGHLLWYFDIEFHDGAPLWNPANEFAGLKAYNTWEKSPLMISLTDIRK</sequence>
<keyword evidence="4 8" id="KW-0479">Metal-binding</keyword>
<evidence type="ECO:0000256" key="8">
    <source>
        <dbReference type="RuleBase" id="RU000461"/>
    </source>
</evidence>
<comment type="similarity">
    <text evidence="2 8">Belongs to the cytochrome P450 family.</text>
</comment>
<comment type="cofactor">
    <cofactor evidence="1">
        <name>heme</name>
        <dbReference type="ChEBI" id="CHEBI:30413"/>
    </cofactor>
</comment>
<evidence type="ECO:0000256" key="6">
    <source>
        <dbReference type="ARBA" id="ARBA00023004"/>
    </source>
</evidence>
<dbReference type="PROSITE" id="PS00086">
    <property type="entry name" value="CYTOCHROME_P450"/>
    <property type="match status" value="1"/>
</dbReference>
<proteinExistence type="inferred from homology"/>
<dbReference type="PRINTS" id="PR00385">
    <property type="entry name" value="P450"/>
</dbReference>